<dbReference type="RefSeq" id="WP_232595829.1">
    <property type="nucleotide sequence ID" value="NZ_BSPD01000083.1"/>
</dbReference>
<gene>
    <name evidence="2" type="ORF">GCM10007877_33070</name>
</gene>
<accession>A0AA37WNI4</accession>
<proteinExistence type="predicted"/>
<keyword evidence="1" id="KW-1133">Transmembrane helix</keyword>
<keyword evidence="1" id="KW-0812">Transmembrane</keyword>
<protein>
    <recommendedName>
        <fullName evidence="4">TMhelix containing protein</fullName>
    </recommendedName>
</protein>
<feature type="transmembrane region" description="Helical" evidence="1">
    <location>
        <begin position="132"/>
        <end position="156"/>
    </location>
</feature>
<keyword evidence="3" id="KW-1185">Reference proteome</keyword>
<name>A0AA37WNI4_9GAMM</name>
<feature type="transmembrane region" description="Helical" evidence="1">
    <location>
        <begin position="98"/>
        <end position="120"/>
    </location>
</feature>
<sequence length="178" mass="19599">MAGWKEIVRKIAPTIGTALGGPMAGTATKFIADKLLGNPNANDSEIEEAILTASPDQLAKLKELDHQFKLDMKKLDIDLYELEYKDRDSARKLFEVNIWPQIVLSSIFVLGYFSVLFFLIKHPDSLSNSNPNLMGVFSTILGVLTAAIPQILNFWFGSSLGSKEKTKGLNVVAGNNKK</sequence>
<dbReference type="AlphaFoldDB" id="A0AA37WNI4"/>
<evidence type="ECO:0000256" key="1">
    <source>
        <dbReference type="SAM" id="Phobius"/>
    </source>
</evidence>
<evidence type="ECO:0000313" key="2">
    <source>
        <dbReference type="EMBL" id="GLS27588.1"/>
    </source>
</evidence>
<comment type="caution">
    <text evidence="2">The sequence shown here is derived from an EMBL/GenBank/DDBJ whole genome shotgun (WGS) entry which is preliminary data.</text>
</comment>
<keyword evidence="1" id="KW-0472">Membrane</keyword>
<evidence type="ECO:0008006" key="4">
    <source>
        <dbReference type="Google" id="ProtNLM"/>
    </source>
</evidence>
<dbReference type="EMBL" id="BSPD01000083">
    <property type="protein sequence ID" value="GLS27588.1"/>
    <property type="molecule type" value="Genomic_DNA"/>
</dbReference>
<reference evidence="2 3" key="1">
    <citation type="journal article" date="2014" name="Int. J. Syst. Evol. Microbiol.">
        <title>Complete genome sequence of Corynebacterium casei LMG S-19264T (=DSM 44701T), isolated from a smear-ripened cheese.</title>
        <authorList>
            <consortium name="US DOE Joint Genome Institute (JGI-PGF)"/>
            <person name="Walter F."/>
            <person name="Albersmeier A."/>
            <person name="Kalinowski J."/>
            <person name="Ruckert C."/>
        </authorList>
    </citation>
    <scope>NUCLEOTIDE SEQUENCE [LARGE SCALE GENOMIC DNA]</scope>
    <source>
        <strain evidence="2 3">NBRC 110095</strain>
    </source>
</reference>
<organism evidence="2 3">
    <name type="scientific">Marinibactrum halimedae</name>
    <dbReference type="NCBI Taxonomy" id="1444977"/>
    <lineage>
        <taxon>Bacteria</taxon>
        <taxon>Pseudomonadati</taxon>
        <taxon>Pseudomonadota</taxon>
        <taxon>Gammaproteobacteria</taxon>
        <taxon>Cellvibrionales</taxon>
        <taxon>Cellvibrionaceae</taxon>
        <taxon>Marinibactrum</taxon>
    </lineage>
</organism>
<dbReference type="Proteomes" id="UP001156870">
    <property type="component" value="Unassembled WGS sequence"/>
</dbReference>
<evidence type="ECO:0000313" key="3">
    <source>
        <dbReference type="Proteomes" id="UP001156870"/>
    </source>
</evidence>